<sequence length="99" mass="10610">MTLRVNLEHLVTSVAQITGHGEDLATSHLSADNRIAAAQGGWTGRSAQALARRTPQWSENSTALVTQIGDHADQFSACGRTFAAMETRHASQLHSLIDS</sequence>
<dbReference type="Gene3D" id="1.10.287.1060">
    <property type="entry name" value="ESAT-6-like"/>
    <property type="match status" value="1"/>
</dbReference>
<dbReference type="Proteomes" id="UP001055336">
    <property type="component" value="Chromosome"/>
</dbReference>
<dbReference type="Pfam" id="PF06013">
    <property type="entry name" value="WXG100"/>
    <property type="match status" value="1"/>
</dbReference>
<evidence type="ECO:0000313" key="1">
    <source>
        <dbReference type="EMBL" id="UMB68831.1"/>
    </source>
</evidence>
<protein>
    <submittedName>
        <fullName evidence="1">WXG100 family type VII secretion target</fullName>
    </submittedName>
</protein>
<organism evidence="1 2">
    <name type="scientific">Mycobacterium paraterrae</name>
    <dbReference type="NCBI Taxonomy" id="577492"/>
    <lineage>
        <taxon>Bacteria</taxon>
        <taxon>Bacillati</taxon>
        <taxon>Actinomycetota</taxon>
        <taxon>Actinomycetes</taxon>
        <taxon>Mycobacteriales</taxon>
        <taxon>Mycobacteriaceae</taxon>
        <taxon>Mycobacterium</taxon>
    </lineage>
</organism>
<dbReference type="RefSeq" id="WP_240260456.1">
    <property type="nucleotide sequence ID" value="NZ_CP092488.2"/>
</dbReference>
<reference evidence="1" key="1">
    <citation type="submission" date="2022-08" db="EMBL/GenBank/DDBJ databases">
        <title>Whole genome sequencing of non-tuberculosis mycobacteria type-strains.</title>
        <authorList>
            <person name="Igarashi Y."/>
            <person name="Osugi A."/>
            <person name="Mitarai S."/>
        </authorList>
    </citation>
    <scope>NUCLEOTIDE SEQUENCE</scope>
    <source>
        <strain evidence="1">DSM 45127</strain>
    </source>
</reference>
<dbReference type="InterPro" id="IPR036689">
    <property type="entry name" value="ESAT-6-like_sf"/>
</dbReference>
<evidence type="ECO:0000313" key="2">
    <source>
        <dbReference type="Proteomes" id="UP001055336"/>
    </source>
</evidence>
<proteinExistence type="predicted"/>
<dbReference type="InterPro" id="IPR010310">
    <property type="entry name" value="T7SS_ESAT-6-like"/>
</dbReference>
<gene>
    <name evidence="1" type="ORF">MKK62_20895</name>
</gene>
<dbReference type="EMBL" id="CP092488">
    <property type="protein sequence ID" value="UMB68831.1"/>
    <property type="molecule type" value="Genomic_DNA"/>
</dbReference>
<dbReference type="SUPFAM" id="SSF140453">
    <property type="entry name" value="EsxAB dimer-like"/>
    <property type="match status" value="1"/>
</dbReference>
<accession>A0ABY3VJL5</accession>
<keyword evidence="2" id="KW-1185">Reference proteome</keyword>
<name>A0ABY3VJL5_9MYCO</name>